<dbReference type="GO" id="GO:0008017">
    <property type="term" value="F:microtubule binding"/>
    <property type="evidence" value="ECO:0007669"/>
    <property type="project" value="TreeGrafter"/>
</dbReference>
<dbReference type="Proteomes" id="UP001497525">
    <property type="component" value="Unassembled WGS sequence"/>
</dbReference>
<comment type="subunit">
    <text evidence="2">Interacts with microtubules.</text>
</comment>
<dbReference type="GO" id="GO:0005737">
    <property type="term" value="C:cytoplasm"/>
    <property type="evidence" value="ECO:0007669"/>
    <property type="project" value="TreeGrafter"/>
</dbReference>
<evidence type="ECO:0000256" key="8">
    <source>
        <dbReference type="ARBA" id="ARBA00041958"/>
    </source>
</evidence>
<evidence type="ECO:0000313" key="9">
    <source>
        <dbReference type="EMBL" id="CAL5138435.1"/>
    </source>
</evidence>
<keyword evidence="4" id="KW-0677">Repeat</keyword>
<dbReference type="Gene3D" id="1.25.40.10">
    <property type="entry name" value="Tetratricopeptide repeat domain"/>
    <property type="match status" value="1"/>
</dbReference>
<protein>
    <recommendedName>
        <fullName evidence="7">Regulator of microtubule dynamics protein 1</fullName>
    </recommendedName>
    <alternativeName>
        <fullName evidence="8">Protein FAM82B</fullName>
    </alternativeName>
</protein>
<evidence type="ECO:0000256" key="1">
    <source>
        <dbReference type="ARBA" id="ARBA00004245"/>
    </source>
</evidence>
<reference evidence="9" key="1">
    <citation type="submission" date="2024-06" db="EMBL/GenBank/DDBJ databases">
        <authorList>
            <person name="Liu X."/>
            <person name="Lenzi L."/>
            <person name="Haldenby T S."/>
            <person name="Uol C."/>
        </authorList>
    </citation>
    <scope>NUCLEOTIDE SEQUENCE</scope>
</reference>
<keyword evidence="6" id="KW-0206">Cytoskeleton</keyword>
<gene>
    <name evidence="9" type="ORF">CDAUBV1_LOCUS13257</name>
</gene>
<dbReference type="AlphaFoldDB" id="A0AAV2TQ49"/>
<sequence length="232" mass="27179">MEEVIDKFTTLHRAGELEAAYQVISEAILRRNMQDPELYWRYAVCCRDMALTLGRKDKKIYKKFVMEGFKAATEGLQMNPEHPNCNCWYGVFLNYISEMEGIRKRIQSAYQIRDYFQRALLAEPDNFVALHAMGRWCFEVSDVPMYQRLIAKAFFATPPTSSFKEGLEYLLKAEKYTTVKMPVNDICLAKTYHRLSDKMKSRYYCEKVLSSDVDDMEVEQAKKEAASMLKWL</sequence>
<dbReference type="InterPro" id="IPR049039">
    <property type="entry name" value="RMD1-3_a_helical_rpt"/>
</dbReference>
<evidence type="ECO:0000256" key="6">
    <source>
        <dbReference type="ARBA" id="ARBA00023212"/>
    </source>
</evidence>
<evidence type="ECO:0000256" key="5">
    <source>
        <dbReference type="ARBA" id="ARBA00022803"/>
    </source>
</evidence>
<keyword evidence="5" id="KW-0802">TPR repeat</keyword>
<dbReference type="PANTHER" id="PTHR16056">
    <property type="entry name" value="REGULATOR OF MICROTUBULE DYNAMICS PROTEIN"/>
    <property type="match status" value="1"/>
</dbReference>
<evidence type="ECO:0000256" key="2">
    <source>
        <dbReference type="ARBA" id="ARBA00011375"/>
    </source>
</evidence>
<evidence type="ECO:0000256" key="7">
    <source>
        <dbReference type="ARBA" id="ARBA00039966"/>
    </source>
</evidence>
<evidence type="ECO:0000313" key="10">
    <source>
        <dbReference type="Proteomes" id="UP001497525"/>
    </source>
</evidence>
<dbReference type="SUPFAM" id="SSF48452">
    <property type="entry name" value="TPR-like"/>
    <property type="match status" value="1"/>
</dbReference>
<dbReference type="InterPro" id="IPR011990">
    <property type="entry name" value="TPR-like_helical_dom_sf"/>
</dbReference>
<accession>A0AAV2TQ49</accession>
<keyword evidence="3" id="KW-0963">Cytoplasm</keyword>
<dbReference type="Pfam" id="PF21033">
    <property type="entry name" value="RMD1-3"/>
    <property type="match status" value="1"/>
</dbReference>
<name>A0AAV2TQ49_CALDB</name>
<proteinExistence type="predicted"/>
<dbReference type="EMBL" id="CAXLJL010000489">
    <property type="protein sequence ID" value="CAL5138435.1"/>
    <property type="molecule type" value="Genomic_DNA"/>
</dbReference>
<organism evidence="9 10">
    <name type="scientific">Calicophoron daubneyi</name>
    <name type="common">Rumen fluke</name>
    <name type="synonym">Paramphistomum daubneyi</name>
    <dbReference type="NCBI Taxonomy" id="300641"/>
    <lineage>
        <taxon>Eukaryota</taxon>
        <taxon>Metazoa</taxon>
        <taxon>Spiralia</taxon>
        <taxon>Lophotrochozoa</taxon>
        <taxon>Platyhelminthes</taxon>
        <taxon>Trematoda</taxon>
        <taxon>Digenea</taxon>
        <taxon>Plagiorchiida</taxon>
        <taxon>Pronocephalata</taxon>
        <taxon>Paramphistomoidea</taxon>
        <taxon>Paramphistomidae</taxon>
        <taxon>Calicophoron</taxon>
    </lineage>
</organism>
<comment type="caution">
    <text evidence="9">The sequence shown here is derived from an EMBL/GenBank/DDBJ whole genome shotgun (WGS) entry which is preliminary data.</text>
</comment>
<dbReference type="GO" id="GO:0097431">
    <property type="term" value="C:mitotic spindle pole"/>
    <property type="evidence" value="ECO:0007669"/>
    <property type="project" value="TreeGrafter"/>
</dbReference>
<evidence type="ECO:0000256" key="3">
    <source>
        <dbReference type="ARBA" id="ARBA00022490"/>
    </source>
</evidence>
<dbReference type="PANTHER" id="PTHR16056:SF16">
    <property type="entry name" value="REGULATOR OF MICROTUBULE DYNAMICS PROTEIN 1"/>
    <property type="match status" value="1"/>
</dbReference>
<dbReference type="GO" id="GO:0005876">
    <property type="term" value="C:spindle microtubule"/>
    <property type="evidence" value="ECO:0007669"/>
    <property type="project" value="TreeGrafter"/>
</dbReference>
<evidence type="ECO:0000256" key="4">
    <source>
        <dbReference type="ARBA" id="ARBA00022737"/>
    </source>
</evidence>
<comment type="subcellular location">
    <subcellularLocation>
        <location evidence="1">Cytoplasm</location>
        <location evidence="1">Cytoskeleton</location>
    </subcellularLocation>
</comment>